<dbReference type="PANTHER" id="PTHR33975:SF2">
    <property type="entry name" value="MYELIN-ASSOCIATED OLIGODENDROCYTE BASIC PROTEIN"/>
    <property type="match status" value="1"/>
</dbReference>
<protein>
    <submittedName>
        <fullName evidence="1">DUF1517 domain-containing protein</fullName>
    </submittedName>
</protein>
<dbReference type="PANTHER" id="PTHR33975">
    <property type="entry name" value="MYELIN-ASSOCIATED OLIGODENDROCYTE BASIC PROTEIN"/>
    <property type="match status" value="1"/>
</dbReference>
<name>A0A832M3I7_9CYAN</name>
<organism evidence="1">
    <name type="scientific">Oscillatoriales cyanobacterium SpSt-402</name>
    <dbReference type="NCBI Taxonomy" id="2282168"/>
    <lineage>
        <taxon>Bacteria</taxon>
        <taxon>Bacillati</taxon>
        <taxon>Cyanobacteriota</taxon>
        <taxon>Cyanophyceae</taxon>
        <taxon>Oscillatoriophycideae</taxon>
        <taxon>Oscillatoriales</taxon>
    </lineage>
</organism>
<accession>A0A832M3I7</accession>
<reference evidence="1" key="1">
    <citation type="journal article" date="2020" name="mSystems">
        <title>Genome- and Community-Level Interaction Insights into Carbon Utilization and Element Cycling Functions of Hydrothermarchaeota in Hydrothermal Sediment.</title>
        <authorList>
            <person name="Zhou Z."/>
            <person name="Liu Y."/>
            <person name="Xu W."/>
            <person name="Pan J."/>
            <person name="Luo Z.H."/>
            <person name="Li M."/>
        </authorList>
    </citation>
    <scope>NUCLEOTIDE SEQUENCE [LARGE SCALE GENOMIC DNA]</scope>
    <source>
        <strain evidence="1">SpSt-402</strain>
    </source>
</reference>
<dbReference type="InterPro" id="IPR010903">
    <property type="entry name" value="DUF1517"/>
</dbReference>
<dbReference type="InterPro" id="IPR053023">
    <property type="entry name" value="FLAP_modulator"/>
</dbReference>
<evidence type="ECO:0000313" key="1">
    <source>
        <dbReference type="EMBL" id="HGW94760.1"/>
    </source>
</evidence>
<sequence length="209" mass="23446">MDLDVEPQGIEAPDFSSEDLELTNDIFTVSVLQVALRAEARRLHMLLNEAGENADTTTPEGLFALLQQVSTLLLDYSRYWTHVLAQSQTVNGIEDAENLYSQLLQREQSKFSAETRTNGAIAKQQTSTANSYEKPTYTVVTLLLGTADDQPLFGEIYSASVLRDSLDDIRMMQSRYMLVFEILWSPQDIHDSLNEEDLATNYSDLVAIA</sequence>
<dbReference type="Pfam" id="PF07466">
    <property type="entry name" value="DUF1517"/>
    <property type="match status" value="1"/>
</dbReference>
<gene>
    <name evidence="1" type="ORF">ENR47_10830</name>
</gene>
<comment type="caution">
    <text evidence="1">The sequence shown here is derived from an EMBL/GenBank/DDBJ whole genome shotgun (WGS) entry which is preliminary data.</text>
</comment>
<dbReference type="AlphaFoldDB" id="A0A832M3I7"/>
<dbReference type="EMBL" id="DSRD01000673">
    <property type="protein sequence ID" value="HGW94760.1"/>
    <property type="molecule type" value="Genomic_DNA"/>
</dbReference>
<proteinExistence type="predicted"/>